<evidence type="ECO:0000313" key="3">
    <source>
        <dbReference type="Proteomes" id="UP000468650"/>
    </source>
</evidence>
<name>A0A6N6RLW7_9FLAO</name>
<evidence type="ECO:0000313" key="2">
    <source>
        <dbReference type="EMBL" id="KAB2814561.1"/>
    </source>
</evidence>
<dbReference type="AlphaFoldDB" id="A0A6N6RLW7"/>
<dbReference type="RefSeq" id="WP_151666139.1">
    <property type="nucleotide sequence ID" value="NZ_WBVO01000001.1"/>
</dbReference>
<organism evidence="2 3">
    <name type="scientific">Phaeocystidibacter luteus</name>
    <dbReference type="NCBI Taxonomy" id="911197"/>
    <lineage>
        <taxon>Bacteria</taxon>
        <taxon>Pseudomonadati</taxon>
        <taxon>Bacteroidota</taxon>
        <taxon>Flavobacteriia</taxon>
        <taxon>Flavobacteriales</taxon>
        <taxon>Phaeocystidibacteraceae</taxon>
        <taxon>Phaeocystidibacter</taxon>
    </lineage>
</organism>
<sequence length="116" mass="13908">MNKLNKFLIVLLIVGVLAGAYFIYKRVNETRVEKQKRIFMRELNAWASKIYKARRNLIPGWEGWYIEDPRDRVGHTRERAKNEAFYQMTQHNIDLVPDGYVIYINPETDLYELIEE</sequence>
<evidence type="ECO:0000256" key="1">
    <source>
        <dbReference type="SAM" id="Phobius"/>
    </source>
</evidence>
<dbReference type="Proteomes" id="UP000468650">
    <property type="component" value="Unassembled WGS sequence"/>
</dbReference>
<proteinExistence type="predicted"/>
<comment type="caution">
    <text evidence="2">The sequence shown here is derived from an EMBL/GenBank/DDBJ whole genome shotgun (WGS) entry which is preliminary data.</text>
</comment>
<feature type="transmembrane region" description="Helical" evidence="1">
    <location>
        <begin position="6"/>
        <end position="24"/>
    </location>
</feature>
<reference evidence="2 3" key="1">
    <citation type="submission" date="2019-09" db="EMBL/GenBank/DDBJ databases">
        <title>Genomes of family Cryomorphaceae.</title>
        <authorList>
            <person name="Bowman J.P."/>
        </authorList>
    </citation>
    <scope>NUCLEOTIDE SEQUENCE [LARGE SCALE GENOMIC DNA]</scope>
    <source>
        <strain evidence="2 3">LMG 25704</strain>
    </source>
</reference>
<dbReference type="EMBL" id="WBVO01000001">
    <property type="protein sequence ID" value="KAB2814561.1"/>
    <property type="molecule type" value="Genomic_DNA"/>
</dbReference>
<protein>
    <submittedName>
        <fullName evidence="2">Uncharacterized protein</fullName>
    </submittedName>
</protein>
<gene>
    <name evidence="2" type="ORF">F8C67_02140</name>
</gene>
<keyword evidence="3" id="KW-1185">Reference proteome</keyword>
<keyword evidence="1" id="KW-0812">Transmembrane</keyword>
<keyword evidence="1" id="KW-0472">Membrane</keyword>
<accession>A0A6N6RLW7</accession>
<keyword evidence="1" id="KW-1133">Transmembrane helix</keyword>